<feature type="transmembrane region" description="Helical" evidence="2">
    <location>
        <begin position="397"/>
        <end position="417"/>
    </location>
</feature>
<keyword evidence="2" id="KW-0812">Transmembrane</keyword>
<comment type="caution">
    <text evidence="4">The sequence shown here is derived from an EMBL/GenBank/DDBJ whole genome shotgun (WGS) entry which is preliminary data.</text>
</comment>
<evidence type="ECO:0000256" key="1">
    <source>
        <dbReference type="ARBA" id="ARBA00010792"/>
    </source>
</evidence>
<dbReference type="PANTHER" id="PTHR42709">
    <property type="entry name" value="ALKALINE PHOSPHATASE LIKE PROTEIN"/>
    <property type="match status" value="1"/>
</dbReference>
<evidence type="ECO:0000256" key="2">
    <source>
        <dbReference type="SAM" id="Phobius"/>
    </source>
</evidence>
<feature type="transmembrane region" description="Helical" evidence="2">
    <location>
        <begin position="219"/>
        <end position="239"/>
    </location>
</feature>
<feature type="transmembrane region" description="Helical" evidence="2">
    <location>
        <begin position="137"/>
        <end position="159"/>
    </location>
</feature>
<feature type="domain" description="VTT" evidence="3">
    <location>
        <begin position="29"/>
        <end position="154"/>
    </location>
</feature>
<reference evidence="4 5" key="1">
    <citation type="submission" date="2021-01" db="EMBL/GenBank/DDBJ databases">
        <title>Genomic Encyclopedia of Type Strains, Phase IV (KMG-IV): sequencing the most valuable type-strain genomes for metagenomic binning, comparative biology and taxonomic classification.</title>
        <authorList>
            <person name="Goeker M."/>
        </authorList>
    </citation>
    <scope>NUCLEOTIDE SEQUENCE [LARGE SCALE GENOMIC DNA]</scope>
    <source>
        <strain evidence="4 5">DSM 100968</strain>
    </source>
</reference>
<sequence length="430" mass="49899">MNGIIHLLNQYGYIAIFISLMLELICIPIPNEALLSYVGILAFKGKMNLFLSIFFAGMGGIIGVTISYWIGYKLGAPFFRKFGHYIHMGPEKMERIAKWYGKYGKVLLIFSYFVPGIRHIASIISGIIHLPFRSFCFFSYIGVYLWVSTFVFLGFILGPEWDKYQVEIKKWLLLISILICIGLIGYFVIKANKDYLKESILLLFKSFFKRYRSFLRIKLYIVCVFIIFVSLFTFMIGLIQDFVAQEFNHFNTISRTIIFSLFNDHWRPLMNHLYTLSSWTALGIVFIFTVLIIFINNTNRWLELLFLTIIVVGSFLFSSGLRWVFHYILSSSTVSSDFPDMNAVTFVTFYGALLLMFLRHQRNYIFGGILFFVLIFILLSFSICNVYLYHINPSDLVAGYVFGAAWVTGMAFTLELFRFVSLLKNDYKTG</sequence>
<feature type="transmembrane region" description="Helical" evidence="2">
    <location>
        <begin position="109"/>
        <end position="130"/>
    </location>
</feature>
<feature type="transmembrane region" description="Helical" evidence="2">
    <location>
        <begin position="341"/>
        <end position="358"/>
    </location>
</feature>
<feature type="transmembrane region" description="Helical" evidence="2">
    <location>
        <begin position="12"/>
        <end position="29"/>
    </location>
</feature>
<evidence type="ECO:0000313" key="5">
    <source>
        <dbReference type="Proteomes" id="UP000823201"/>
    </source>
</evidence>
<keyword evidence="5" id="KW-1185">Reference proteome</keyword>
<organism evidence="4 5">
    <name type="scientific">Sporolactobacillus spathodeae</name>
    <dbReference type="NCBI Taxonomy" id="1465502"/>
    <lineage>
        <taxon>Bacteria</taxon>
        <taxon>Bacillati</taxon>
        <taxon>Bacillota</taxon>
        <taxon>Bacilli</taxon>
        <taxon>Bacillales</taxon>
        <taxon>Sporolactobacillaceae</taxon>
        <taxon>Sporolactobacillus</taxon>
    </lineage>
</organism>
<name>A0ABS2Q5T1_9BACL</name>
<dbReference type="Proteomes" id="UP000823201">
    <property type="component" value="Unassembled WGS sequence"/>
</dbReference>
<dbReference type="PANTHER" id="PTHR42709:SF9">
    <property type="entry name" value="ALKALINE PHOSPHATASE LIKE PROTEIN"/>
    <property type="match status" value="1"/>
</dbReference>
<evidence type="ECO:0000313" key="4">
    <source>
        <dbReference type="EMBL" id="MBM7657149.1"/>
    </source>
</evidence>
<dbReference type="InterPro" id="IPR051311">
    <property type="entry name" value="DedA_domain"/>
</dbReference>
<dbReference type="Pfam" id="PF09335">
    <property type="entry name" value="VTT_dom"/>
    <property type="match status" value="1"/>
</dbReference>
<dbReference type="EMBL" id="JAFBEV010000004">
    <property type="protein sequence ID" value="MBM7657149.1"/>
    <property type="molecule type" value="Genomic_DNA"/>
</dbReference>
<feature type="transmembrane region" description="Helical" evidence="2">
    <location>
        <begin position="276"/>
        <end position="295"/>
    </location>
</feature>
<comment type="similarity">
    <text evidence="1">Belongs to the DedA family.</text>
</comment>
<gene>
    <name evidence="4" type="ORF">JOC27_000590</name>
</gene>
<accession>A0ABS2Q5T1</accession>
<feature type="transmembrane region" description="Helical" evidence="2">
    <location>
        <begin position="49"/>
        <end position="70"/>
    </location>
</feature>
<proteinExistence type="inferred from homology"/>
<keyword evidence="2" id="KW-1133">Transmembrane helix</keyword>
<evidence type="ECO:0000259" key="3">
    <source>
        <dbReference type="Pfam" id="PF09335"/>
    </source>
</evidence>
<feature type="transmembrane region" description="Helical" evidence="2">
    <location>
        <begin position="365"/>
        <end position="391"/>
    </location>
</feature>
<dbReference type="InterPro" id="IPR032816">
    <property type="entry name" value="VTT_dom"/>
</dbReference>
<feature type="transmembrane region" description="Helical" evidence="2">
    <location>
        <begin position="171"/>
        <end position="189"/>
    </location>
</feature>
<protein>
    <submittedName>
        <fullName evidence="4">Membrane protein DedA with SNARE-associated domain/membrane-associated phospholipid phosphatase</fullName>
    </submittedName>
</protein>
<keyword evidence="2" id="KW-0472">Membrane</keyword>
<dbReference type="RefSeq" id="WP_205005507.1">
    <property type="nucleotide sequence ID" value="NZ_CBCRXA010000015.1"/>
</dbReference>
<feature type="transmembrane region" description="Helical" evidence="2">
    <location>
        <begin position="304"/>
        <end position="329"/>
    </location>
</feature>